<proteinExistence type="inferred from homology"/>
<dbReference type="InterPro" id="IPR012893">
    <property type="entry name" value="HipA-like_C"/>
</dbReference>
<dbReference type="EMBL" id="QRDT01000030">
    <property type="protein sequence ID" value="RED25776.1"/>
    <property type="molecule type" value="Genomic_DNA"/>
</dbReference>
<dbReference type="PANTHER" id="PTHR37419">
    <property type="entry name" value="SERINE/THREONINE-PROTEIN KINASE TOXIN HIPA"/>
    <property type="match status" value="1"/>
</dbReference>
<evidence type="ECO:0000313" key="9">
    <source>
        <dbReference type="Proteomes" id="UP000256343"/>
    </source>
</evidence>
<keyword evidence="3 7" id="KW-0418">Kinase</keyword>
<dbReference type="InterPro" id="IPR052028">
    <property type="entry name" value="HipA_Ser/Thr_kinase"/>
</dbReference>
<keyword evidence="9" id="KW-1185">Reference proteome</keyword>
<dbReference type="GO" id="GO:0005829">
    <property type="term" value="C:cytosol"/>
    <property type="evidence" value="ECO:0007669"/>
    <property type="project" value="TreeGrafter"/>
</dbReference>
<evidence type="ECO:0000256" key="3">
    <source>
        <dbReference type="ARBA" id="ARBA00022777"/>
    </source>
</evidence>
<feature type="domain" description="HipA N-terminal subdomain 1" evidence="5">
    <location>
        <begin position="7"/>
        <end position="100"/>
    </location>
</feature>
<name>A0A336JZN2_9BRAD</name>
<gene>
    <name evidence="6" type="ORF">BJ125_1309</name>
    <name evidence="7" type="ORF">SAMN05892882_1309</name>
</gene>
<evidence type="ECO:0000313" key="8">
    <source>
        <dbReference type="Proteomes" id="UP000252631"/>
    </source>
</evidence>
<accession>A0A336JZN2</accession>
<dbReference type="GO" id="GO:0004674">
    <property type="term" value="F:protein serine/threonine kinase activity"/>
    <property type="evidence" value="ECO:0007669"/>
    <property type="project" value="TreeGrafter"/>
</dbReference>
<dbReference type="Pfam" id="PF13657">
    <property type="entry name" value="Couple_hipA"/>
    <property type="match status" value="1"/>
</dbReference>
<dbReference type="Proteomes" id="UP000256343">
    <property type="component" value="Unassembled WGS sequence"/>
</dbReference>
<evidence type="ECO:0000313" key="7">
    <source>
        <dbReference type="EMBL" id="SSW93104.1"/>
    </source>
</evidence>
<dbReference type="PANTHER" id="PTHR37419:SF1">
    <property type="entry name" value="SERINE_THREONINE-PROTEIN KINASE TOXIN HIPA"/>
    <property type="match status" value="1"/>
</dbReference>
<evidence type="ECO:0000256" key="2">
    <source>
        <dbReference type="ARBA" id="ARBA00022679"/>
    </source>
</evidence>
<evidence type="ECO:0000256" key="1">
    <source>
        <dbReference type="ARBA" id="ARBA00010164"/>
    </source>
</evidence>
<dbReference type="AlphaFoldDB" id="A0A336JZN2"/>
<evidence type="ECO:0000259" key="4">
    <source>
        <dbReference type="Pfam" id="PF07804"/>
    </source>
</evidence>
<protein>
    <submittedName>
        <fullName evidence="7">Serine/threonine-protein kinase HipA</fullName>
    </submittedName>
</protein>
<comment type="similarity">
    <text evidence="1">Belongs to the HipA Ser/Thr kinase family.</text>
</comment>
<evidence type="ECO:0000313" key="6">
    <source>
        <dbReference type="EMBL" id="RED25776.1"/>
    </source>
</evidence>
<evidence type="ECO:0000259" key="5">
    <source>
        <dbReference type="Pfam" id="PF13657"/>
    </source>
</evidence>
<sequence>MTLRKAEVLFKDTAAGTLEETASGGTRFTYAKDWNTSIACVLPALQREHEWAQGVHPFFQHLGPEGWLREKQARTARIQEEDDFGLLLRYGADCIGAVGVRRFAGDKGDDVEVAEVTANPGRTISGIQRKLLVVKDGQTFTPAGREGLAPYIAKFNSERENLRTLVRNENLSLRWAAELLGKKEVNEFELANVAVLNEQALIVKRFDRTADGGKLRLEDFAQILNKPSGRDFAGKYDASYEDVAGVIKKHSARPEIDVSRFFRRLIVYVLVGNCDAHLKNFSLLETADGLRLSPAYDVVNTAVYDGFDQTIALTIDGKKPNLDAIAPKLLTDFGKSVGLTDNAIKLVFNDLRKAAKRAASIIEPPDGEAPDGFVHRYSEIVRGSCLRILGE</sequence>
<reference evidence="7 8" key="1">
    <citation type="submission" date="2017-08" db="EMBL/GenBank/DDBJ databases">
        <authorList>
            <person name="de Groot N.N."/>
        </authorList>
    </citation>
    <scope>NUCLEOTIDE SEQUENCE [LARGE SCALE GENOMIC DNA]</scope>
    <source>
        <strain evidence="7 8">JA575</strain>
    </source>
</reference>
<keyword evidence="2" id="KW-0808">Transferase</keyword>
<organism evidence="7 8">
    <name type="scientific">Rhodopseudomonas pentothenatexigens</name>
    <dbReference type="NCBI Taxonomy" id="999699"/>
    <lineage>
        <taxon>Bacteria</taxon>
        <taxon>Pseudomonadati</taxon>
        <taxon>Pseudomonadota</taxon>
        <taxon>Alphaproteobacteria</taxon>
        <taxon>Hyphomicrobiales</taxon>
        <taxon>Nitrobacteraceae</taxon>
        <taxon>Rhodopseudomonas</taxon>
    </lineage>
</organism>
<dbReference type="Gene3D" id="1.10.1070.20">
    <property type="match status" value="1"/>
</dbReference>
<feature type="domain" description="HipA-like C-terminal" evidence="4">
    <location>
        <begin position="124"/>
        <end position="357"/>
    </location>
</feature>
<dbReference type="InterPro" id="IPR017508">
    <property type="entry name" value="HipA_N1"/>
</dbReference>
<dbReference type="Pfam" id="PF07804">
    <property type="entry name" value="HipA_C"/>
    <property type="match status" value="1"/>
</dbReference>
<reference evidence="6 9" key="2">
    <citation type="submission" date="2018-07" db="EMBL/GenBank/DDBJ databases">
        <title>Genomic Encyclopedia of Archaeal and Bacterial Type Strains, Phase II (KMG-II): from individual species to whole genera.</title>
        <authorList>
            <person name="Goeker M."/>
        </authorList>
    </citation>
    <scope>NUCLEOTIDE SEQUENCE [LARGE SCALE GENOMIC DNA]</scope>
    <source>
        <strain evidence="6 9">JA575</strain>
    </source>
</reference>
<dbReference type="Proteomes" id="UP000252631">
    <property type="component" value="Unassembled WGS sequence"/>
</dbReference>
<dbReference type="EMBL" id="UFQQ01000030">
    <property type="protein sequence ID" value="SSW93104.1"/>
    <property type="molecule type" value="Genomic_DNA"/>
</dbReference>
<dbReference type="RefSeq" id="WP_114360544.1">
    <property type="nucleotide sequence ID" value="NZ_QRDT01000030.1"/>
</dbReference>
<dbReference type="OrthoDB" id="9805913at2"/>
<dbReference type="NCBIfam" id="TIGR03071">
    <property type="entry name" value="couple_hipA"/>
    <property type="match status" value="1"/>
</dbReference>